<dbReference type="GO" id="GO:0003723">
    <property type="term" value="F:RNA binding"/>
    <property type="evidence" value="ECO:0007669"/>
    <property type="project" value="InterPro"/>
</dbReference>
<dbReference type="Gene3D" id="3.40.1280.10">
    <property type="match status" value="1"/>
</dbReference>
<accession>A0A0G1JK94</accession>
<evidence type="ECO:0000313" key="5">
    <source>
        <dbReference type="Proteomes" id="UP000034154"/>
    </source>
</evidence>
<evidence type="ECO:0000313" key="4">
    <source>
        <dbReference type="EMBL" id="KKT71775.1"/>
    </source>
</evidence>
<sequence length="149" mass="16460">MFILAHNIRSLHNVGSIFRSAEVFAVDKLFLTGYTGVPPQKEIAKTALGSEDRVVWEKAEDIFSLIEKLRAEGYAIVGLETGENVKSITELPSDRPVALVLGNEVTGIEHDVREKLDFLTEIPMPGHKKSLNVSVAAGIAMFVLSRKKW</sequence>
<dbReference type="InterPro" id="IPR029028">
    <property type="entry name" value="Alpha/beta_knot_MTases"/>
</dbReference>
<reference evidence="4 5" key="1">
    <citation type="journal article" date="2015" name="Nature">
        <title>rRNA introns, odd ribosomes, and small enigmatic genomes across a large radiation of phyla.</title>
        <authorList>
            <person name="Brown C.T."/>
            <person name="Hug L.A."/>
            <person name="Thomas B.C."/>
            <person name="Sharon I."/>
            <person name="Castelle C.J."/>
            <person name="Singh A."/>
            <person name="Wilkins M.J."/>
            <person name="Williams K.H."/>
            <person name="Banfield J.F."/>
        </authorList>
    </citation>
    <scope>NUCLEOTIDE SEQUENCE [LARGE SCALE GENOMIC DNA]</scope>
</reference>
<dbReference type="GO" id="GO:0008173">
    <property type="term" value="F:RNA methyltransferase activity"/>
    <property type="evidence" value="ECO:0007669"/>
    <property type="project" value="InterPro"/>
</dbReference>
<dbReference type="Pfam" id="PF00588">
    <property type="entry name" value="SpoU_methylase"/>
    <property type="match status" value="1"/>
</dbReference>
<dbReference type="PANTHER" id="PTHR46429:SF1">
    <property type="entry name" value="23S RRNA (GUANOSINE-2'-O-)-METHYLTRANSFERASE RLMB"/>
    <property type="match status" value="1"/>
</dbReference>
<dbReference type="SUPFAM" id="SSF75217">
    <property type="entry name" value="alpha/beta knot"/>
    <property type="match status" value="1"/>
</dbReference>
<dbReference type="GO" id="GO:0032259">
    <property type="term" value="P:methylation"/>
    <property type="evidence" value="ECO:0007669"/>
    <property type="project" value="UniProtKB-KW"/>
</dbReference>
<dbReference type="PANTHER" id="PTHR46429">
    <property type="entry name" value="23S RRNA (GUANOSINE-2'-O-)-METHYLTRANSFERASE RLMB"/>
    <property type="match status" value="1"/>
</dbReference>
<name>A0A0G1JK94_9BACT</name>
<evidence type="ECO:0000259" key="3">
    <source>
        <dbReference type="Pfam" id="PF00588"/>
    </source>
</evidence>
<dbReference type="AlphaFoldDB" id="A0A0G1JK94"/>
<evidence type="ECO:0000256" key="1">
    <source>
        <dbReference type="ARBA" id="ARBA00022603"/>
    </source>
</evidence>
<proteinExistence type="predicted"/>
<dbReference type="GO" id="GO:0006396">
    <property type="term" value="P:RNA processing"/>
    <property type="evidence" value="ECO:0007669"/>
    <property type="project" value="InterPro"/>
</dbReference>
<dbReference type="GO" id="GO:0005829">
    <property type="term" value="C:cytosol"/>
    <property type="evidence" value="ECO:0007669"/>
    <property type="project" value="TreeGrafter"/>
</dbReference>
<dbReference type="InterPro" id="IPR004441">
    <property type="entry name" value="rRNA_MeTrfase_TrmH"/>
</dbReference>
<keyword evidence="1 4" id="KW-0489">Methyltransferase</keyword>
<gene>
    <name evidence="4" type="ORF">UW63_C0008G0001</name>
</gene>
<evidence type="ECO:0000256" key="2">
    <source>
        <dbReference type="ARBA" id="ARBA00022679"/>
    </source>
</evidence>
<keyword evidence="2 4" id="KW-0808">Transferase</keyword>
<comment type="caution">
    <text evidence="4">The sequence shown here is derived from an EMBL/GenBank/DDBJ whole genome shotgun (WGS) entry which is preliminary data.</text>
</comment>
<organism evidence="4 5">
    <name type="scientific">Candidatus Uhrbacteria bacterium GW2011_GWF2_44_350</name>
    <dbReference type="NCBI Taxonomy" id="1619000"/>
    <lineage>
        <taxon>Bacteria</taxon>
        <taxon>Candidatus Uhriibacteriota</taxon>
    </lineage>
</organism>
<protein>
    <submittedName>
        <fullName evidence="4">tRNA/rRNA methyltransferase (SpoU)</fullName>
    </submittedName>
</protein>
<dbReference type="InterPro" id="IPR029026">
    <property type="entry name" value="tRNA_m1G_MTases_N"/>
</dbReference>
<feature type="domain" description="tRNA/rRNA methyltransferase SpoU type" evidence="3">
    <location>
        <begin position="2"/>
        <end position="142"/>
    </location>
</feature>
<dbReference type="EMBL" id="LCJB01000008">
    <property type="protein sequence ID" value="KKT71775.1"/>
    <property type="molecule type" value="Genomic_DNA"/>
</dbReference>
<dbReference type="Proteomes" id="UP000034154">
    <property type="component" value="Unassembled WGS sequence"/>
</dbReference>
<dbReference type="InterPro" id="IPR001537">
    <property type="entry name" value="SpoU_MeTrfase"/>
</dbReference>